<evidence type="ECO:0000313" key="5">
    <source>
        <dbReference type="Proteomes" id="UP001501074"/>
    </source>
</evidence>
<sequence length="166" mass="16880">MSPAPPEPEAFPETETETETETAGPLTNLLLAGTVVVLGAGTVAGALSLGVGSASRPAPGSWPFLIGCALVVLGLAQAVTGRATDDAERFVPTSGLVAAGLVSMLGFAAVIGTIGFELPSLALMAFWLRVLGHETWRSTAVISLGTVLALYLLFVAALAVPIPHLF</sequence>
<feature type="region of interest" description="Disordered" evidence="1">
    <location>
        <begin position="1"/>
        <end position="23"/>
    </location>
</feature>
<evidence type="ECO:0000256" key="1">
    <source>
        <dbReference type="SAM" id="MobiDB-lite"/>
    </source>
</evidence>
<dbReference type="Pfam" id="PF07331">
    <property type="entry name" value="TctB"/>
    <property type="match status" value="1"/>
</dbReference>
<feature type="transmembrane region" description="Helical" evidence="2">
    <location>
        <begin position="29"/>
        <end position="50"/>
    </location>
</feature>
<feature type="domain" description="DUF1468" evidence="3">
    <location>
        <begin position="32"/>
        <end position="163"/>
    </location>
</feature>
<reference evidence="5" key="1">
    <citation type="journal article" date="2019" name="Int. J. Syst. Evol. Microbiol.">
        <title>The Global Catalogue of Microorganisms (GCM) 10K type strain sequencing project: providing services to taxonomists for standard genome sequencing and annotation.</title>
        <authorList>
            <consortium name="The Broad Institute Genomics Platform"/>
            <consortium name="The Broad Institute Genome Sequencing Center for Infectious Disease"/>
            <person name="Wu L."/>
            <person name="Ma J."/>
        </authorList>
    </citation>
    <scope>NUCLEOTIDE SEQUENCE [LARGE SCALE GENOMIC DNA]</scope>
    <source>
        <strain evidence="5">JCM 16902</strain>
    </source>
</reference>
<keyword evidence="2" id="KW-0472">Membrane</keyword>
<keyword evidence="2" id="KW-0812">Transmembrane</keyword>
<feature type="compositionally biased region" description="Acidic residues" evidence="1">
    <location>
        <begin position="10"/>
        <end position="20"/>
    </location>
</feature>
<proteinExistence type="predicted"/>
<dbReference type="EMBL" id="BAAAZO010000002">
    <property type="protein sequence ID" value="GAA3599019.1"/>
    <property type="molecule type" value="Genomic_DNA"/>
</dbReference>
<dbReference type="RefSeq" id="WP_231489193.1">
    <property type="nucleotide sequence ID" value="NZ_BAAAZO010000002.1"/>
</dbReference>
<evidence type="ECO:0000256" key="2">
    <source>
        <dbReference type="SAM" id="Phobius"/>
    </source>
</evidence>
<feature type="transmembrane region" description="Helical" evidence="2">
    <location>
        <begin position="62"/>
        <end position="80"/>
    </location>
</feature>
<gene>
    <name evidence="4" type="ORF">GCM10022223_13030</name>
</gene>
<feature type="transmembrane region" description="Helical" evidence="2">
    <location>
        <begin position="100"/>
        <end position="128"/>
    </location>
</feature>
<evidence type="ECO:0000313" key="4">
    <source>
        <dbReference type="EMBL" id="GAA3599019.1"/>
    </source>
</evidence>
<protein>
    <submittedName>
        <fullName evidence="4">Tripartite tricarboxylate transporter TctB family protein</fullName>
    </submittedName>
</protein>
<dbReference type="Proteomes" id="UP001501074">
    <property type="component" value="Unassembled WGS sequence"/>
</dbReference>
<comment type="caution">
    <text evidence="4">The sequence shown here is derived from an EMBL/GenBank/DDBJ whole genome shotgun (WGS) entry which is preliminary data.</text>
</comment>
<keyword evidence="5" id="KW-1185">Reference proteome</keyword>
<feature type="transmembrane region" description="Helical" evidence="2">
    <location>
        <begin position="140"/>
        <end position="162"/>
    </location>
</feature>
<evidence type="ECO:0000259" key="3">
    <source>
        <dbReference type="Pfam" id="PF07331"/>
    </source>
</evidence>
<organism evidence="4 5">
    <name type="scientific">Kineosporia mesophila</name>
    <dbReference type="NCBI Taxonomy" id="566012"/>
    <lineage>
        <taxon>Bacteria</taxon>
        <taxon>Bacillati</taxon>
        <taxon>Actinomycetota</taxon>
        <taxon>Actinomycetes</taxon>
        <taxon>Kineosporiales</taxon>
        <taxon>Kineosporiaceae</taxon>
        <taxon>Kineosporia</taxon>
    </lineage>
</organism>
<dbReference type="InterPro" id="IPR009936">
    <property type="entry name" value="DUF1468"/>
</dbReference>
<accession>A0ABP6Z7M7</accession>
<keyword evidence="2" id="KW-1133">Transmembrane helix</keyword>
<name>A0ABP6Z7M7_9ACTN</name>